<dbReference type="AlphaFoldDB" id="D5VT02"/>
<dbReference type="HOGENOM" id="CLU_077358_2_2_2"/>
<dbReference type="NCBIfam" id="TIGR00177">
    <property type="entry name" value="molyb_syn"/>
    <property type="match status" value="1"/>
</dbReference>
<organism evidence="4 5">
    <name type="scientific">Methanocaldococcus infernus (strain DSM 11812 / JCM 15783 / ME)</name>
    <dbReference type="NCBI Taxonomy" id="573063"/>
    <lineage>
        <taxon>Archaea</taxon>
        <taxon>Methanobacteriati</taxon>
        <taxon>Methanobacteriota</taxon>
        <taxon>Methanomada group</taxon>
        <taxon>Methanococci</taxon>
        <taxon>Methanococcales</taxon>
        <taxon>Methanocaldococcaceae</taxon>
        <taxon>Methanocaldococcus</taxon>
    </lineage>
</organism>
<dbReference type="GeneID" id="9132065"/>
<evidence type="ECO:0000259" key="3">
    <source>
        <dbReference type="SMART" id="SM00852"/>
    </source>
</evidence>
<dbReference type="InterPro" id="IPR036425">
    <property type="entry name" value="MoaB/Mog-like_dom_sf"/>
</dbReference>
<proteinExistence type="inferred from homology"/>
<protein>
    <submittedName>
        <fullName evidence="4">Molybdenum cofactor synthesis domain protein</fullName>
    </submittedName>
</protein>
<dbReference type="Pfam" id="PF00994">
    <property type="entry name" value="MoCF_biosynth"/>
    <property type="match status" value="1"/>
</dbReference>
<comment type="similarity">
    <text evidence="1">Belongs to the MoaB/Mog family.</text>
</comment>
<evidence type="ECO:0000256" key="1">
    <source>
        <dbReference type="ARBA" id="ARBA00006112"/>
    </source>
</evidence>
<evidence type="ECO:0000256" key="2">
    <source>
        <dbReference type="ARBA" id="ARBA00023150"/>
    </source>
</evidence>
<dbReference type="SUPFAM" id="SSF53218">
    <property type="entry name" value="Molybdenum cofactor biosynthesis proteins"/>
    <property type="match status" value="1"/>
</dbReference>
<dbReference type="Gene3D" id="3.40.980.10">
    <property type="entry name" value="MoaB/Mog-like domain"/>
    <property type="match status" value="1"/>
</dbReference>
<sequence>MHKKVEPKFGVITVSTSRYKALCLGEEVRDESGTFLRNELKAKCYTIVPDNREMIKGAIDFFIDKFKVNCIVLTGGTGLEREDVTIETLKEMFEKELEGFKIIFQLLSYEEVRFRTILSRATAGIYRKTLIYSLPGSLNACKLGAKIIKEESSHILGHVVKE</sequence>
<dbReference type="GO" id="GO:0005829">
    <property type="term" value="C:cytosol"/>
    <property type="evidence" value="ECO:0007669"/>
    <property type="project" value="TreeGrafter"/>
</dbReference>
<feature type="domain" description="MoaB/Mog" evidence="3">
    <location>
        <begin position="10"/>
        <end position="155"/>
    </location>
</feature>
<dbReference type="InterPro" id="IPR012245">
    <property type="entry name" value="MoaB"/>
</dbReference>
<dbReference type="KEGG" id="mif:Metin_1047"/>
<accession>D5VT02</accession>
<dbReference type="PANTHER" id="PTHR43232:SF2">
    <property type="entry name" value="MOLYBDENUM COFACTOR BIOSYNTHESIS PROTEIN B"/>
    <property type="match status" value="1"/>
</dbReference>
<dbReference type="EMBL" id="CP002009">
    <property type="protein sequence ID" value="ADG13705.1"/>
    <property type="molecule type" value="Genomic_DNA"/>
</dbReference>
<dbReference type="RefSeq" id="WP_013100450.1">
    <property type="nucleotide sequence ID" value="NC_014122.1"/>
</dbReference>
<keyword evidence="5" id="KW-1185">Reference proteome</keyword>
<dbReference type="STRING" id="573063.Metin_1047"/>
<dbReference type="CDD" id="cd00886">
    <property type="entry name" value="MogA_MoaB"/>
    <property type="match status" value="1"/>
</dbReference>
<dbReference type="Proteomes" id="UP000002061">
    <property type="component" value="Chromosome"/>
</dbReference>
<reference evidence="4" key="1">
    <citation type="submission" date="2010-04" db="EMBL/GenBank/DDBJ databases">
        <title>Complete sequence of Methanocaldococcus infernus ME.</title>
        <authorList>
            <consortium name="US DOE Joint Genome Institute"/>
            <person name="Lucas S."/>
            <person name="Copeland A."/>
            <person name="Lapidus A."/>
            <person name="Cheng J.-F."/>
            <person name="Bruce D."/>
            <person name="Goodwin L."/>
            <person name="Pitluck S."/>
            <person name="Munk A.C."/>
            <person name="Detter J.C."/>
            <person name="Han C."/>
            <person name="Tapia R."/>
            <person name="Land M."/>
            <person name="Hauser L."/>
            <person name="Kyrpides N."/>
            <person name="Mikhailova N."/>
            <person name="Sieprawska-Lupa M."/>
            <person name="Whitman W.B."/>
            <person name="Woyke T."/>
        </authorList>
    </citation>
    <scope>NUCLEOTIDE SEQUENCE [LARGE SCALE GENOMIC DNA]</scope>
    <source>
        <strain evidence="4">ME</strain>
    </source>
</reference>
<evidence type="ECO:0000313" key="5">
    <source>
        <dbReference type="Proteomes" id="UP000002061"/>
    </source>
</evidence>
<dbReference type="PIRSF" id="PIRSF006443">
    <property type="entry name" value="MoaB"/>
    <property type="match status" value="1"/>
</dbReference>
<name>D5VT02_METIM</name>
<dbReference type="eggNOG" id="arCOG00214">
    <property type="taxonomic scope" value="Archaea"/>
</dbReference>
<dbReference type="PANTHER" id="PTHR43232">
    <property type="entry name" value="MOLYBDENUM COFACTOR BIOSYNTHESIS PROTEIN B"/>
    <property type="match status" value="1"/>
</dbReference>
<evidence type="ECO:0000313" key="4">
    <source>
        <dbReference type="EMBL" id="ADG13705.1"/>
    </source>
</evidence>
<dbReference type="SMART" id="SM00852">
    <property type="entry name" value="MoCF_biosynth"/>
    <property type="match status" value="1"/>
</dbReference>
<dbReference type="GO" id="GO:0006777">
    <property type="term" value="P:Mo-molybdopterin cofactor biosynthetic process"/>
    <property type="evidence" value="ECO:0007669"/>
    <property type="project" value="UniProtKB-KW"/>
</dbReference>
<dbReference type="OrthoDB" id="205337at2157"/>
<keyword evidence="2" id="KW-0501">Molybdenum cofactor biosynthesis</keyword>
<dbReference type="InterPro" id="IPR008284">
    <property type="entry name" value="MoCF_biosynth_CS"/>
</dbReference>
<dbReference type="InterPro" id="IPR001453">
    <property type="entry name" value="MoaB/Mog_dom"/>
</dbReference>
<gene>
    <name evidence="4" type="ordered locus">Metin_1047</name>
</gene>
<dbReference type="PROSITE" id="PS01078">
    <property type="entry name" value="MOCF_BIOSYNTHESIS_1"/>
    <property type="match status" value="1"/>
</dbReference>